<dbReference type="EMBL" id="FZNS01000006">
    <property type="protein sequence ID" value="SNR74061.1"/>
    <property type="molecule type" value="Genomic_DNA"/>
</dbReference>
<dbReference type="GO" id="GO:0006354">
    <property type="term" value="P:DNA-templated transcription elongation"/>
    <property type="evidence" value="ECO:0007669"/>
    <property type="project" value="TreeGrafter"/>
</dbReference>
<protein>
    <submittedName>
        <fullName evidence="3">Transcription elongation factor GreB</fullName>
    </submittedName>
</protein>
<evidence type="ECO:0000313" key="3">
    <source>
        <dbReference type="EMBL" id="SNR74061.1"/>
    </source>
</evidence>
<reference evidence="4" key="1">
    <citation type="submission" date="2017-06" db="EMBL/GenBank/DDBJ databases">
        <authorList>
            <person name="Varghese N."/>
            <person name="Submissions S."/>
        </authorList>
    </citation>
    <scope>NUCLEOTIDE SEQUENCE [LARGE SCALE GENOMIC DNA]</scope>
    <source>
        <strain evidence="4">DSM 28041</strain>
    </source>
</reference>
<dbReference type="AlphaFoldDB" id="A0A238YTQ6"/>
<organism evidence="3 4">
    <name type="scientific">Hymenobacter mucosus</name>
    <dbReference type="NCBI Taxonomy" id="1411120"/>
    <lineage>
        <taxon>Bacteria</taxon>
        <taxon>Pseudomonadati</taxon>
        <taxon>Bacteroidota</taxon>
        <taxon>Cytophagia</taxon>
        <taxon>Cytophagales</taxon>
        <taxon>Hymenobacteraceae</taxon>
        <taxon>Hymenobacter</taxon>
    </lineage>
</organism>
<dbReference type="GO" id="GO:0003746">
    <property type="term" value="F:translation elongation factor activity"/>
    <property type="evidence" value="ECO:0007669"/>
    <property type="project" value="UniProtKB-KW"/>
</dbReference>
<keyword evidence="3" id="KW-0648">Protein biosynthesis</keyword>
<dbReference type="RefSeq" id="WP_089333204.1">
    <property type="nucleotide sequence ID" value="NZ_FZNS01000006.1"/>
</dbReference>
<dbReference type="Proteomes" id="UP000198310">
    <property type="component" value="Unassembled WGS sequence"/>
</dbReference>
<dbReference type="InterPro" id="IPR036953">
    <property type="entry name" value="GreA/GreB_C_sf"/>
</dbReference>
<keyword evidence="4" id="KW-1185">Reference proteome</keyword>
<name>A0A238YTQ6_9BACT</name>
<dbReference type="Gene3D" id="3.10.50.30">
    <property type="entry name" value="Transcription elongation factor, GreA/GreB, C-terminal domain"/>
    <property type="match status" value="1"/>
</dbReference>
<evidence type="ECO:0000313" key="4">
    <source>
        <dbReference type="Proteomes" id="UP000198310"/>
    </source>
</evidence>
<dbReference type="PANTHER" id="PTHR30437:SF4">
    <property type="entry name" value="TRANSCRIPTION ELONGATION FACTOR GREA"/>
    <property type="match status" value="1"/>
</dbReference>
<proteinExistence type="predicted"/>
<feature type="domain" description="Transcription elongation factor GreA/GreB C-terminal" evidence="2">
    <location>
        <begin position="93"/>
        <end position="171"/>
    </location>
</feature>
<dbReference type="Pfam" id="PF01272">
    <property type="entry name" value="GreA_GreB"/>
    <property type="match status" value="1"/>
</dbReference>
<accession>A0A238YTQ6</accession>
<dbReference type="GO" id="GO:0070063">
    <property type="term" value="F:RNA polymerase binding"/>
    <property type="evidence" value="ECO:0007669"/>
    <property type="project" value="InterPro"/>
</dbReference>
<feature type="coiled-coil region" evidence="1">
    <location>
        <begin position="36"/>
        <end position="63"/>
    </location>
</feature>
<gene>
    <name evidence="3" type="ORF">SAMN06269173_10659</name>
</gene>
<evidence type="ECO:0000259" key="2">
    <source>
        <dbReference type="Pfam" id="PF01272"/>
    </source>
</evidence>
<keyword evidence="3" id="KW-0251">Elongation factor</keyword>
<dbReference type="SUPFAM" id="SSF54534">
    <property type="entry name" value="FKBP-like"/>
    <property type="match status" value="1"/>
</dbReference>
<dbReference type="PIRSF" id="PIRSF006092">
    <property type="entry name" value="GreA_GreB"/>
    <property type="match status" value="1"/>
</dbReference>
<dbReference type="PANTHER" id="PTHR30437">
    <property type="entry name" value="TRANSCRIPTION ELONGATION FACTOR GREA"/>
    <property type="match status" value="1"/>
</dbReference>
<evidence type="ECO:0000256" key="1">
    <source>
        <dbReference type="SAM" id="Coils"/>
    </source>
</evidence>
<keyword evidence="1" id="KW-0175">Coiled coil</keyword>
<dbReference type="InterPro" id="IPR023459">
    <property type="entry name" value="Tscrpt_elong_fac_GreA/B_fam"/>
</dbReference>
<dbReference type="GO" id="GO:0003677">
    <property type="term" value="F:DNA binding"/>
    <property type="evidence" value="ECO:0007669"/>
    <property type="project" value="InterPro"/>
</dbReference>
<dbReference type="GO" id="GO:0032784">
    <property type="term" value="P:regulation of DNA-templated transcription elongation"/>
    <property type="evidence" value="ECO:0007669"/>
    <property type="project" value="InterPro"/>
</dbReference>
<sequence length="174" mass="18905">MSRAFAKEDDSLEAPIIPPRAALPVGTPNYVTPHGLEQLRQELVGLEAERAQVEANRENEADRTRLLTVLNGRLSALNARLASAKVVDPRGQTAQEVRFGATVRLRTRRGDKPGLERTFTLVGVDEAAVAEGKVAFIAPIARAVQGARLGQVLTIRVGAKEEEVEVLEISYKES</sequence>
<dbReference type="InterPro" id="IPR001437">
    <property type="entry name" value="Tscrpt_elong_fac_GreA/B_C"/>
</dbReference>